<comment type="caution">
    <text evidence="30">The sequence shown here is derived from an EMBL/GenBank/DDBJ whole genome shotgun (WGS) entry which is preliminary data.</text>
</comment>
<keyword evidence="16" id="KW-0560">Oxidoreductase</keyword>
<evidence type="ECO:0000256" key="17">
    <source>
        <dbReference type="ARBA" id="ARBA00023004"/>
    </source>
</evidence>
<dbReference type="NCBIfam" id="TIGR01973">
    <property type="entry name" value="NuoG"/>
    <property type="match status" value="1"/>
</dbReference>
<evidence type="ECO:0000256" key="3">
    <source>
        <dbReference type="ARBA" id="ARBA00005404"/>
    </source>
</evidence>
<evidence type="ECO:0000256" key="25">
    <source>
        <dbReference type="ARBA" id="ARBA00049551"/>
    </source>
</evidence>
<organism evidence="30 31">
    <name type="scientific">Pinctada imbricata</name>
    <name type="common">Atlantic pearl-oyster</name>
    <name type="synonym">Pinctada martensii</name>
    <dbReference type="NCBI Taxonomy" id="66713"/>
    <lineage>
        <taxon>Eukaryota</taxon>
        <taxon>Metazoa</taxon>
        <taxon>Spiralia</taxon>
        <taxon>Lophotrochozoa</taxon>
        <taxon>Mollusca</taxon>
        <taxon>Bivalvia</taxon>
        <taxon>Autobranchia</taxon>
        <taxon>Pteriomorphia</taxon>
        <taxon>Pterioida</taxon>
        <taxon>Pterioidea</taxon>
        <taxon>Pteriidae</taxon>
        <taxon>Pinctada</taxon>
    </lineage>
</organism>
<evidence type="ECO:0000256" key="14">
    <source>
        <dbReference type="ARBA" id="ARBA00022982"/>
    </source>
</evidence>
<dbReference type="GO" id="GO:0016651">
    <property type="term" value="F:oxidoreductase activity, acting on NAD(P)H"/>
    <property type="evidence" value="ECO:0007669"/>
    <property type="project" value="InterPro"/>
</dbReference>
<dbReference type="SUPFAM" id="SSF53706">
    <property type="entry name" value="Formate dehydrogenase/DMSO reductase, domains 1-3"/>
    <property type="match status" value="1"/>
</dbReference>
<evidence type="ECO:0000259" key="28">
    <source>
        <dbReference type="PROSITE" id="PS51669"/>
    </source>
</evidence>
<dbReference type="EC" id="7.1.1.2" evidence="4"/>
<evidence type="ECO:0000256" key="12">
    <source>
        <dbReference type="ARBA" id="ARBA00022946"/>
    </source>
</evidence>
<dbReference type="AlphaFoldDB" id="A0AA89CC07"/>
<name>A0AA89CC07_PINIB</name>
<keyword evidence="19" id="KW-0520">NAD</keyword>
<dbReference type="Gene3D" id="3.40.50.740">
    <property type="match status" value="1"/>
</dbReference>
<dbReference type="Pfam" id="PF00384">
    <property type="entry name" value="Molybdopterin"/>
    <property type="match status" value="1"/>
</dbReference>
<dbReference type="Pfam" id="PF10588">
    <property type="entry name" value="NADH-G_4Fe-4S_3"/>
    <property type="match status" value="1"/>
</dbReference>
<dbReference type="CDD" id="cd02773">
    <property type="entry name" value="MopB_Res-Cmplx1_Nad11"/>
    <property type="match status" value="1"/>
</dbReference>
<evidence type="ECO:0000256" key="15">
    <source>
        <dbReference type="ARBA" id="ARBA00022990"/>
    </source>
</evidence>
<evidence type="ECO:0000256" key="16">
    <source>
        <dbReference type="ARBA" id="ARBA00023002"/>
    </source>
</evidence>
<comment type="similarity">
    <text evidence="3 26">Belongs to the complex I 75 kDa subunit family.</text>
</comment>
<dbReference type="FunFam" id="3.40.50.740:FF:000002">
    <property type="entry name" value="NADH-ubiquinone oxidoreductase 75 kDa subunit, mitochondrial"/>
    <property type="match status" value="1"/>
</dbReference>
<evidence type="ECO:0000256" key="4">
    <source>
        <dbReference type="ARBA" id="ARBA00012944"/>
    </source>
</evidence>
<keyword evidence="15" id="KW-0007">Acetylation</keyword>
<dbReference type="SUPFAM" id="SSF54292">
    <property type="entry name" value="2Fe-2S ferredoxin-like"/>
    <property type="match status" value="1"/>
</dbReference>
<dbReference type="PROSITE" id="PS51839">
    <property type="entry name" value="4FE4S_HC3"/>
    <property type="match status" value="1"/>
</dbReference>
<comment type="function">
    <text evidence="24">Core subunit of the mitochondrial membrane respiratory chain NADH dehydrogenase (Complex I) which catalyzes electron transfer from NADH through the respiratory chain, using ubiquinone as an electron acceptor. Essential for catalysing the entry and efficient transfer of electrons within complex I. Plays a key role in the assembly and stability of complex I and participates in the association of complex I with ubiquinol-cytochrome reductase complex (Complex III) to form supercomplexes.</text>
</comment>
<dbReference type="InterPro" id="IPR036010">
    <property type="entry name" value="2Fe-2S_ferredoxin-like_sf"/>
</dbReference>
<dbReference type="InterPro" id="IPR006656">
    <property type="entry name" value="Mopterin_OxRdtase"/>
</dbReference>
<dbReference type="CDD" id="cd00207">
    <property type="entry name" value="fer2"/>
    <property type="match status" value="1"/>
</dbReference>
<keyword evidence="11" id="KW-0999">Mitochondrion inner membrane</keyword>
<dbReference type="GO" id="GO:0051539">
    <property type="term" value="F:4 iron, 4 sulfur cluster binding"/>
    <property type="evidence" value="ECO:0007669"/>
    <property type="project" value="UniProtKB-KW"/>
</dbReference>
<dbReference type="GO" id="GO:0042773">
    <property type="term" value="P:ATP synthesis coupled electron transport"/>
    <property type="evidence" value="ECO:0007669"/>
    <property type="project" value="InterPro"/>
</dbReference>
<accession>A0AA89CC07</accession>
<dbReference type="InterPro" id="IPR019574">
    <property type="entry name" value="NADH_UbQ_OxRdtase_Gsu_4Fe4S-bd"/>
</dbReference>
<dbReference type="InterPro" id="IPR054351">
    <property type="entry name" value="NADH_UbQ_OxRdtase_ferredoxin"/>
</dbReference>
<evidence type="ECO:0000256" key="24">
    <source>
        <dbReference type="ARBA" id="ARBA00045300"/>
    </source>
</evidence>
<evidence type="ECO:0000256" key="8">
    <source>
        <dbReference type="ARBA" id="ARBA00022660"/>
    </source>
</evidence>
<keyword evidence="18" id="KW-0411">Iron-sulfur</keyword>
<dbReference type="SMART" id="SM00929">
    <property type="entry name" value="NADH-G_4Fe-4S_3"/>
    <property type="match status" value="1"/>
</dbReference>
<evidence type="ECO:0000256" key="2">
    <source>
        <dbReference type="ARBA" id="ARBA00004443"/>
    </source>
</evidence>
<evidence type="ECO:0000256" key="10">
    <source>
        <dbReference type="ARBA" id="ARBA00022723"/>
    </source>
</evidence>
<dbReference type="Pfam" id="PF22151">
    <property type="entry name" value="Fer4_NDSU1"/>
    <property type="match status" value="1"/>
</dbReference>
<evidence type="ECO:0000256" key="1">
    <source>
        <dbReference type="ARBA" id="ARBA00001966"/>
    </source>
</evidence>
<comment type="cofactor">
    <cofactor evidence="1">
        <name>[4Fe-4S] cluster</name>
        <dbReference type="ChEBI" id="CHEBI:49883"/>
    </cofactor>
</comment>
<comment type="catalytic activity">
    <reaction evidence="25">
        <text>a ubiquinone + NADH + 5 H(+)(in) = a ubiquinol + NAD(+) + 4 H(+)(out)</text>
        <dbReference type="Rhea" id="RHEA:29091"/>
        <dbReference type="Rhea" id="RHEA-COMP:9565"/>
        <dbReference type="Rhea" id="RHEA-COMP:9566"/>
        <dbReference type="ChEBI" id="CHEBI:15378"/>
        <dbReference type="ChEBI" id="CHEBI:16389"/>
        <dbReference type="ChEBI" id="CHEBI:17976"/>
        <dbReference type="ChEBI" id="CHEBI:57540"/>
        <dbReference type="ChEBI" id="CHEBI:57945"/>
        <dbReference type="EC" id="7.1.1.2"/>
    </reaction>
</comment>
<dbReference type="PROSITE" id="PS51669">
    <property type="entry name" value="4FE4S_MOW_BIS_MGD"/>
    <property type="match status" value="1"/>
</dbReference>
<keyword evidence="10" id="KW-0479">Metal-binding</keyword>
<dbReference type="GO" id="GO:0051537">
    <property type="term" value="F:2 iron, 2 sulfur cluster binding"/>
    <property type="evidence" value="ECO:0007669"/>
    <property type="project" value="UniProtKB-KW"/>
</dbReference>
<evidence type="ECO:0000313" key="30">
    <source>
        <dbReference type="EMBL" id="KAK3108927.1"/>
    </source>
</evidence>
<comment type="subcellular location">
    <subcellularLocation>
        <location evidence="2">Mitochondrion inner membrane</location>
        <topology evidence="2">Peripheral membrane protein</topology>
        <orientation evidence="2">Matrix side</orientation>
    </subcellularLocation>
</comment>
<dbReference type="GO" id="GO:0046872">
    <property type="term" value="F:metal ion binding"/>
    <property type="evidence" value="ECO:0007669"/>
    <property type="project" value="UniProtKB-KW"/>
</dbReference>
<dbReference type="GO" id="GO:0005743">
    <property type="term" value="C:mitochondrial inner membrane"/>
    <property type="evidence" value="ECO:0007669"/>
    <property type="project" value="UniProtKB-SubCell"/>
</dbReference>
<protein>
    <recommendedName>
        <fullName evidence="5">NADH-ubiquinone oxidoreductase 75 kDa subunit, mitochondrial</fullName>
        <ecNumber evidence="4">7.1.1.2</ecNumber>
    </recommendedName>
</protein>
<dbReference type="InterPro" id="IPR006963">
    <property type="entry name" value="Mopterin_OxRdtase_4Fe-4S_dom"/>
</dbReference>
<keyword evidence="9" id="KW-0001">2Fe-2S</keyword>
<keyword evidence="13" id="KW-1278">Translocase</keyword>
<keyword evidence="7" id="KW-0004">4Fe-4S</keyword>
<evidence type="ECO:0000256" key="7">
    <source>
        <dbReference type="ARBA" id="ARBA00022485"/>
    </source>
</evidence>
<evidence type="ECO:0000256" key="23">
    <source>
        <dbReference type="ARBA" id="ARBA00034078"/>
    </source>
</evidence>
<comment type="cofactor">
    <cofactor evidence="23">
        <name>[2Fe-2S] cluster</name>
        <dbReference type="ChEBI" id="CHEBI:190135"/>
    </cofactor>
</comment>
<evidence type="ECO:0000256" key="22">
    <source>
        <dbReference type="ARBA" id="ARBA00023136"/>
    </source>
</evidence>
<dbReference type="InterPro" id="IPR001041">
    <property type="entry name" value="2Fe-2S_ferredoxin-type"/>
</dbReference>
<dbReference type="Pfam" id="PF22117">
    <property type="entry name" value="Fer4_Nqo3"/>
    <property type="match status" value="1"/>
</dbReference>
<evidence type="ECO:0000256" key="11">
    <source>
        <dbReference type="ARBA" id="ARBA00022792"/>
    </source>
</evidence>
<dbReference type="GO" id="GO:0008137">
    <property type="term" value="F:NADH dehydrogenase (ubiquinone) activity"/>
    <property type="evidence" value="ECO:0007669"/>
    <property type="project" value="UniProtKB-EC"/>
</dbReference>
<keyword evidence="14" id="KW-0249">Electron transport</keyword>
<dbReference type="InterPro" id="IPR015405">
    <property type="entry name" value="NDUFS1-like_C"/>
</dbReference>
<feature type="domain" description="2Fe-2S ferredoxin-type" evidence="27">
    <location>
        <begin position="29"/>
        <end position="107"/>
    </location>
</feature>
<evidence type="ECO:0000256" key="20">
    <source>
        <dbReference type="ARBA" id="ARBA00023075"/>
    </source>
</evidence>
<dbReference type="FunFam" id="3.10.20.740:FF:000001">
    <property type="entry name" value="NADH-quinone oxidoreductase subunit G"/>
    <property type="match status" value="1"/>
</dbReference>
<keyword evidence="6" id="KW-0813">Transport</keyword>
<dbReference type="PROSITE" id="PS00641">
    <property type="entry name" value="COMPLEX1_75K_1"/>
    <property type="match status" value="1"/>
</dbReference>
<sequence>MLRLWPTCRALRAQSLIRSSSRCYATEPEKIEVFVDGNPVYVEPGTTVLQACADGGVQIPRFCYHERLSIAGNCRMCLVEIEKSPKPQASCAMPVMKGMRIKTDSEVSRKAREGVMEFLLANHPLDCPICDQGGECDLQDQSMVFGSDRSRFTDIHFAGKRAVEDKNIGPLVKTIMTRCIHCTRCIRFANEVAGVEELGTTGRGNEMQVGTYVEKLFRSELSGNVIDLCPVGALTSKPYAFTARPWETRKTESIDVMDALGSNIVVSTRTNEVMRILPRMNEDINEEWISDKTRFAYDGLKRQRLAFPYIKDASGTLQQTSWEKALMTAAEKISSVEGSQIAGLAGGLVDAEALISLKDLLNKLGSESLCTEEIFPMDGAGTDLRSNYLLNTKIAGIEEADLVLFIGTNPRFEAPLLNARVRKSWIHNELDVALIGTPVDLTYDYEHVGESTDVLKKIAQGNHPFAKRLNSAKKPMVVVGSSALQRKDGGAILAAVSTIANTARVNSGCGDSWKVLNVLHRVASQVAALDLGYKAGVDVIRQNPPKVLFLLGADAGVITRQDLPKDCFVIYQGHHGDEGVNMADLVLPGVAYTEKNATYVNTEGRAQQTRLAVSPPGQAKEDWKIIRALSEIAGKKLPYDNIAEVRHRLSQVSPNLTRYGDAEDANYFKQAQQLAGLVKGQMEPTPMTPPMLELKDFYMTDSISRASQTMAKCVQAVQESEKNPYLED</sequence>
<keyword evidence="17" id="KW-0408">Iron</keyword>
<evidence type="ECO:0000256" key="9">
    <source>
        <dbReference type="ARBA" id="ARBA00022714"/>
    </source>
</evidence>
<gene>
    <name evidence="30" type="ORF">FSP39_018864</name>
</gene>
<evidence type="ECO:0000256" key="6">
    <source>
        <dbReference type="ARBA" id="ARBA00022448"/>
    </source>
</evidence>
<keyword evidence="22" id="KW-0472">Membrane</keyword>
<dbReference type="PROSITE" id="PS51085">
    <property type="entry name" value="2FE2S_FER_2"/>
    <property type="match status" value="1"/>
</dbReference>
<dbReference type="PANTHER" id="PTHR43105">
    <property type="entry name" value="RESPIRATORY NITRATE REDUCTASE"/>
    <property type="match status" value="1"/>
</dbReference>
<dbReference type="EMBL" id="VSWD01000001">
    <property type="protein sequence ID" value="KAK3108927.1"/>
    <property type="molecule type" value="Genomic_DNA"/>
</dbReference>
<dbReference type="PROSITE" id="PS00642">
    <property type="entry name" value="COMPLEX1_75K_2"/>
    <property type="match status" value="1"/>
</dbReference>
<dbReference type="Pfam" id="PF09326">
    <property type="entry name" value="NADH_dhqG_C"/>
    <property type="match status" value="1"/>
</dbReference>
<evidence type="ECO:0000256" key="19">
    <source>
        <dbReference type="ARBA" id="ARBA00023027"/>
    </source>
</evidence>
<keyword evidence="31" id="KW-1185">Reference proteome</keyword>
<dbReference type="FunFam" id="3.30.200.210:FF:000002">
    <property type="entry name" value="NADH-ubiquinone oxidoreductase 75 kDa subunit"/>
    <property type="match status" value="1"/>
</dbReference>
<evidence type="ECO:0000256" key="13">
    <source>
        <dbReference type="ARBA" id="ARBA00022967"/>
    </source>
</evidence>
<proteinExistence type="inferred from homology"/>
<dbReference type="InterPro" id="IPR000283">
    <property type="entry name" value="NADH_UbQ_OxRdtase_75kDa_su_CS"/>
</dbReference>
<keyword evidence="21" id="KW-0496">Mitochondrion</keyword>
<dbReference type="Gene3D" id="3.30.70.20">
    <property type="match status" value="1"/>
</dbReference>
<dbReference type="InterPro" id="IPR010228">
    <property type="entry name" value="NADH_UbQ_OxRdtase_Gsu"/>
</dbReference>
<dbReference type="PANTHER" id="PTHR43105:SF13">
    <property type="entry name" value="NADH-UBIQUINONE OXIDOREDUCTASE 75 KDA SUBUNIT, MITOCHONDRIAL"/>
    <property type="match status" value="1"/>
</dbReference>
<dbReference type="SUPFAM" id="SSF54862">
    <property type="entry name" value="4Fe-4S ferredoxins"/>
    <property type="match status" value="1"/>
</dbReference>
<evidence type="ECO:0000259" key="27">
    <source>
        <dbReference type="PROSITE" id="PS51085"/>
    </source>
</evidence>
<reference evidence="30" key="1">
    <citation type="submission" date="2019-08" db="EMBL/GenBank/DDBJ databases">
        <title>The improved chromosome-level genome for the pearl oyster Pinctada fucata martensii using PacBio sequencing and Hi-C.</title>
        <authorList>
            <person name="Zheng Z."/>
        </authorList>
    </citation>
    <scope>NUCLEOTIDE SEQUENCE</scope>
    <source>
        <strain evidence="30">ZZ-2019</strain>
        <tissue evidence="30">Adductor muscle</tissue>
    </source>
</reference>
<dbReference type="FunFam" id="3.30.70.20:FF:000002">
    <property type="entry name" value="NADH-ubiquinone oxidoreductase 75 kDa subunit"/>
    <property type="match status" value="1"/>
</dbReference>
<evidence type="ECO:0000313" key="31">
    <source>
        <dbReference type="Proteomes" id="UP001186944"/>
    </source>
</evidence>
<evidence type="ECO:0000259" key="29">
    <source>
        <dbReference type="PROSITE" id="PS51839"/>
    </source>
</evidence>
<dbReference type="Proteomes" id="UP001186944">
    <property type="component" value="Unassembled WGS sequence"/>
</dbReference>
<evidence type="ECO:0000256" key="21">
    <source>
        <dbReference type="ARBA" id="ARBA00023128"/>
    </source>
</evidence>
<evidence type="ECO:0000256" key="5">
    <source>
        <dbReference type="ARBA" id="ARBA00013888"/>
    </source>
</evidence>
<dbReference type="Gene3D" id="3.10.20.740">
    <property type="match status" value="1"/>
</dbReference>
<keyword evidence="8" id="KW-0679">Respiratory chain</keyword>
<evidence type="ECO:0000256" key="18">
    <source>
        <dbReference type="ARBA" id="ARBA00023014"/>
    </source>
</evidence>
<feature type="domain" description="4Fe-4S Mo/W bis-MGD-type" evidence="28">
    <location>
        <begin position="248"/>
        <end position="304"/>
    </location>
</feature>
<dbReference type="Gene3D" id="3.30.200.210">
    <property type="match status" value="1"/>
</dbReference>
<dbReference type="PROSITE" id="PS00643">
    <property type="entry name" value="COMPLEX1_75K_3"/>
    <property type="match status" value="1"/>
</dbReference>
<keyword evidence="12" id="KW-0809">Transit peptide</keyword>
<evidence type="ECO:0000256" key="26">
    <source>
        <dbReference type="RuleBase" id="RU004523"/>
    </source>
</evidence>
<dbReference type="Pfam" id="PF13510">
    <property type="entry name" value="Fer2_4"/>
    <property type="match status" value="1"/>
</dbReference>
<dbReference type="GO" id="GO:0045271">
    <property type="term" value="C:respiratory chain complex I"/>
    <property type="evidence" value="ECO:0007669"/>
    <property type="project" value="UniProtKB-ARBA"/>
</dbReference>
<dbReference type="InterPro" id="IPR050123">
    <property type="entry name" value="Prok_molybdopt-oxidoreductase"/>
</dbReference>
<feature type="domain" description="4Fe-4S His(Cys)3-ligated-type" evidence="29">
    <location>
        <begin position="107"/>
        <end position="146"/>
    </location>
</feature>
<keyword evidence="20" id="KW-0830">Ubiquinone</keyword>